<dbReference type="STRING" id="585529.HMPREF0291_10399"/>
<keyword evidence="2" id="KW-1185">Reference proteome</keyword>
<evidence type="ECO:0000313" key="2">
    <source>
        <dbReference type="Proteomes" id="UP000004208"/>
    </source>
</evidence>
<dbReference type="GO" id="GO:0006261">
    <property type="term" value="P:DNA-templated DNA replication"/>
    <property type="evidence" value="ECO:0007669"/>
    <property type="project" value="TreeGrafter"/>
</dbReference>
<dbReference type="eggNOG" id="COG0470">
    <property type="taxonomic scope" value="Bacteria"/>
</dbReference>
<dbReference type="Gene3D" id="3.40.50.300">
    <property type="entry name" value="P-loop containing nucleotide triphosphate hydrolases"/>
    <property type="match status" value="1"/>
</dbReference>
<comment type="caution">
    <text evidence="1">The sequence shown here is derived from an EMBL/GenBank/DDBJ whole genome shotgun (WGS) entry which is preliminary data.</text>
</comment>
<sequence length="439" mass="46285">MVFGRGCRLVSVSELSVPERLAGTPSVRETILGAAAAARGVPGADPHAMTHSWLFTGPPGAGRSTAAVAFAAALVCESPADALGCGHCQACRDVFAGAHTDVVHIVPEGMTISIDTVRDTIIPAATRLPTVANWRVIIIEDADRFSREAPEAILKTVEEPPETTVIIMCAPSTDPQDFSVTLRSRCRHLYVPAPSVDEIVRILVSEEGAAEPDARLAAVTSLRHIGRARRLVNSDASQKRRAAAINIAELVFHGDQAFQGVAALVKSADAEAKDAYASSDEEERKRLENALGMGAKGKGAAKALRGTASSLKELEAAQKARGTRRLRDVLDLTLVDLAGIYRDAMITSSGGGVPLVHPDFEGLSTEIANHADLAGITECLDAVAECRARLHQNVMPVIAFNGMLGRIRIACGVSSSPHPAAELQFCAGVRVDYAIGSDL</sequence>
<dbReference type="HOGENOM" id="CLU_006229_4_1_11"/>
<dbReference type="PANTHER" id="PTHR11669:SF8">
    <property type="entry name" value="DNA POLYMERASE III SUBUNIT DELTA"/>
    <property type="match status" value="1"/>
</dbReference>
<gene>
    <name evidence="1" type="ORF">HMPREF0291_10399</name>
</gene>
<dbReference type="GO" id="GO:0003887">
    <property type="term" value="F:DNA-directed DNA polymerase activity"/>
    <property type="evidence" value="ECO:0007669"/>
    <property type="project" value="UniProtKB-EC"/>
</dbReference>
<organism evidence="1 2">
    <name type="scientific">Corynebacterium genitalium ATCC 33030</name>
    <dbReference type="NCBI Taxonomy" id="585529"/>
    <lineage>
        <taxon>Bacteria</taxon>
        <taxon>Bacillati</taxon>
        <taxon>Actinomycetota</taxon>
        <taxon>Actinomycetes</taxon>
        <taxon>Mycobacteriales</taxon>
        <taxon>Corynebacteriaceae</taxon>
        <taxon>Corynebacterium</taxon>
    </lineage>
</organism>
<dbReference type="EMBL" id="ACLJ02000001">
    <property type="protein sequence ID" value="EFK55141.1"/>
    <property type="molecule type" value="Genomic_DNA"/>
</dbReference>
<accession>D7WBB0</accession>
<dbReference type="InterPro" id="IPR050238">
    <property type="entry name" value="DNA_Rep/Repair_Clamp_Loader"/>
</dbReference>
<keyword evidence="1" id="KW-0548">Nucleotidyltransferase</keyword>
<proteinExistence type="predicted"/>
<dbReference type="AlphaFoldDB" id="D7WBB0"/>
<keyword evidence="1" id="KW-0808">Transferase</keyword>
<reference evidence="1" key="1">
    <citation type="submission" date="2010-06" db="EMBL/GenBank/DDBJ databases">
        <authorList>
            <person name="Muzny D."/>
            <person name="Qin X."/>
            <person name="Buhay C."/>
            <person name="Dugan-Rocha S."/>
            <person name="Ding Y."/>
            <person name="Chen G."/>
            <person name="Hawes A."/>
            <person name="Holder M."/>
            <person name="Jhangiani S."/>
            <person name="Johnson A."/>
            <person name="Khan Z."/>
            <person name="Li Z."/>
            <person name="Liu W."/>
            <person name="Liu X."/>
            <person name="Perez L."/>
            <person name="Shen H."/>
            <person name="Wang Q."/>
            <person name="Watt J."/>
            <person name="Xi L."/>
            <person name="Xin Y."/>
            <person name="Zhou J."/>
            <person name="Deng J."/>
            <person name="Jiang H."/>
            <person name="Liu Y."/>
            <person name="Qu J."/>
            <person name="Song X.-Z."/>
            <person name="Zhang L."/>
            <person name="Villasana D."/>
            <person name="Johnson A."/>
            <person name="Liu J."/>
            <person name="Liyanage D."/>
            <person name="Lorensuhewa L."/>
            <person name="Robinson T."/>
            <person name="Song A."/>
            <person name="Song B.-B."/>
            <person name="Dinh H."/>
            <person name="Thornton R."/>
            <person name="Coyle M."/>
            <person name="Francisco L."/>
            <person name="Jackson L."/>
            <person name="Javaid M."/>
            <person name="Korchina V."/>
            <person name="Kovar C."/>
            <person name="Mata R."/>
            <person name="Mathew T."/>
            <person name="Ngo R."/>
            <person name="Nguyen L."/>
            <person name="Nguyen N."/>
            <person name="Okwuonu G."/>
            <person name="Ongeri F."/>
            <person name="Pham C."/>
            <person name="Simmons D."/>
            <person name="Wilczek-Boney K."/>
            <person name="Hale W."/>
            <person name="Jakkamsetti A."/>
            <person name="Pham P."/>
            <person name="Ruth R."/>
            <person name="San Lucas F."/>
            <person name="Warren J."/>
            <person name="Zhang J."/>
            <person name="Zhao Z."/>
            <person name="Zhou C."/>
            <person name="Zhu D."/>
            <person name="Lee S."/>
            <person name="Bess C."/>
            <person name="Blankenburg K."/>
            <person name="Forbes L."/>
            <person name="Fu Q."/>
            <person name="Gubbala S."/>
            <person name="Hirani K."/>
            <person name="Jayaseelan J.C."/>
            <person name="Lara F."/>
            <person name="Munidasa M."/>
            <person name="Palculict T."/>
            <person name="Patil S."/>
            <person name="Pu L.-L."/>
            <person name="Saada N."/>
            <person name="Tang L."/>
            <person name="Weissenberger G."/>
            <person name="Zhu Y."/>
            <person name="Hemphill L."/>
            <person name="Shang Y."/>
            <person name="Youmans B."/>
            <person name="Ayvaz T."/>
            <person name="Ross M."/>
            <person name="Santibanez J."/>
            <person name="Aqrawi P."/>
            <person name="Gross S."/>
            <person name="Joshi V."/>
            <person name="Fowler G."/>
            <person name="Nazareth L."/>
            <person name="Reid J."/>
            <person name="Worley K."/>
            <person name="Petrosino J."/>
            <person name="Highlander S."/>
            <person name="Gibbs R."/>
        </authorList>
    </citation>
    <scope>NUCLEOTIDE SEQUENCE [LARGE SCALE GENOMIC DNA]</scope>
    <source>
        <strain evidence="1">ATCC 33030</strain>
    </source>
</reference>
<evidence type="ECO:0000313" key="1">
    <source>
        <dbReference type="EMBL" id="EFK55141.1"/>
    </source>
</evidence>
<dbReference type="SUPFAM" id="SSF52540">
    <property type="entry name" value="P-loop containing nucleoside triphosphate hydrolases"/>
    <property type="match status" value="1"/>
</dbReference>
<dbReference type="PANTHER" id="PTHR11669">
    <property type="entry name" value="REPLICATION FACTOR C / DNA POLYMERASE III GAMMA-TAU SUBUNIT"/>
    <property type="match status" value="1"/>
</dbReference>
<name>D7WBB0_9CORY</name>
<dbReference type="NCBIfam" id="NF005926">
    <property type="entry name" value="PRK07940.1"/>
    <property type="match status" value="1"/>
</dbReference>
<dbReference type="InterPro" id="IPR027417">
    <property type="entry name" value="P-loop_NTPase"/>
</dbReference>
<dbReference type="Pfam" id="PF13177">
    <property type="entry name" value="DNA_pol3_delta2"/>
    <property type="match status" value="1"/>
</dbReference>
<dbReference type="Proteomes" id="UP000004208">
    <property type="component" value="Unassembled WGS sequence"/>
</dbReference>
<dbReference type="EC" id="2.7.7.7" evidence="1"/>
<protein>
    <submittedName>
        <fullName evidence="1">DNA polymerase III, delta' subunit</fullName>
        <ecNumber evidence="1">2.7.7.7</ecNumber>
    </submittedName>
</protein>